<dbReference type="PANTHER" id="PTHR10039">
    <property type="entry name" value="AMELOGENIN"/>
    <property type="match status" value="1"/>
</dbReference>
<comment type="caution">
    <text evidence="2">The sequence shown here is derived from an EMBL/GenBank/DDBJ whole genome shotgun (WGS) entry which is preliminary data.</text>
</comment>
<name>A0A428NN97_9HYPO</name>
<dbReference type="Proteomes" id="UP000288168">
    <property type="component" value="Unassembled WGS sequence"/>
</dbReference>
<dbReference type="PANTHER" id="PTHR10039:SF14">
    <property type="entry name" value="NACHT DOMAIN-CONTAINING PROTEIN"/>
    <property type="match status" value="1"/>
</dbReference>
<proteinExistence type="predicted"/>
<protein>
    <recommendedName>
        <fullName evidence="1">DUF7708 domain-containing protein</fullName>
    </recommendedName>
</protein>
<evidence type="ECO:0000313" key="2">
    <source>
        <dbReference type="EMBL" id="RSL42264.1"/>
    </source>
</evidence>
<keyword evidence="3" id="KW-1185">Reference proteome</keyword>
<feature type="domain" description="DUF7708" evidence="1">
    <location>
        <begin position="75"/>
        <end position="222"/>
    </location>
</feature>
<dbReference type="EMBL" id="NKCI01000376">
    <property type="protein sequence ID" value="RSL42264.1"/>
    <property type="molecule type" value="Genomic_DNA"/>
</dbReference>
<dbReference type="InterPro" id="IPR056125">
    <property type="entry name" value="DUF7708"/>
</dbReference>
<organism evidence="2 3">
    <name type="scientific">Fusarium duplospermum</name>
    <dbReference type="NCBI Taxonomy" id="1325734"/>
    <lineage>
        <taxon>Eukaryota</taxon>
        <taxon>Fungi</taxon>
        <taxon>Dikarya</taxon>
        <taxon>Ascomycota</taxon>
        <taxon>Pezizomycotina</taxon>
        <taxon>Sordariomycetes</taxon>
        <taxon>Hypocreomycetidae</taxon>
        <taxon>Hypocreales</taxon>
        <taxon>Nectriaceae</taxon>
        <taxon>Fusarium</taxon>
        <taxon>Fusarium solani species complex</taxon>
    </lineage>
</organism>
<accession>A0A428NN97</accession>
<dbReference type="OrthoDB" id="4772757at2759"/>
<reference evidence="2 3" key="1">
    <citation type="submission" date="2017-06" db="EMBL/GenBank/DDBJ databases">
        <title>Comparative genomic analysis of Ambrosia Fusariam Clade fungi.</title>
        <authorList>
            <person name="Stajich J.E."/>
            <person name="Carrillo J."/>
            <person name="Kijimoto T."/>
            <person name="Eskalen A."/>
            <person name="O'Donnell K."/>
            <person name="Kasson M."/>
        </authorList>
    </citation>
    <scope>NUCLEOTIDE SEQUENCE [LARGE SCALE GENOMIC DNA]</scope>
    <source>
        <strain evidence="2 3">NRRL62584</strain>
    </source>
</reference>
<sequence>MATKGEASVGEAEDLFSKVAKNFRLSLPATDRSIFREYDSPKAMIQDLEASCRKYKDKHWLSKLCGRIDRVATSWTPFFAVVGTFVQSNPEYAALAWGAIRFIFLLGSNFRTFLEKILVMFEKITDRLPLYADYYEQVVKRWDKIETNEYHRKAYETRKLRVAKSLGYVYADIIEFCQDACKIFSSKQGGILYKASVITDIFWKPFDLRFADLLNRMHSHQSLLHSELMLEESTFMEIKFEQRKNQVMECLTLILGLLNDVVLLADGIDECTDGPRFLSLLKTLHDETNVKTLLFCRPSVDISDSFPSCSSFDLDITKNRDDISRYLTPRVKRLRKRKLLPMEYGVQQTVEKLTDKSTGMFLWASLMIKYLNCNALSLNDRREAIFDSNTVEGIEGIYSAILRTLERSYARQREKVERIF</sequence>
<evidence type="ECO:0000313" key="3">
    <source>
        <dbReference type="Proteomes" id="UP000288168"/>
    </source>
</evidence>
<dbReference type="AlphaFoldDB" id="A0A428NN97"/>
<dbReference type="Pfam" id="PF24809">
    <property type="entry name" value="DUF7708"/>
    <property type="match status" value="1"/>
</dbReference>
<evidence type="ECO:0000259" key="1">
    <source>
        <dbReference type="Pfam" id="PF24809"/>
    </source>
</evidence>
<gene>
    <name evidence="2" type="ORF">CEP54_015545</name>
</gene>